<feature type="domain" description="YrdC-like" evidence="14">
    <location>
        <begin position="26"/>
        <end position="213"/>
    </location>
</feature>
<dbReference type="Gene3D" id="3.40.50.11030">
    <property type="entry name" value="Threonylcarbamoyl-AMP synthase, C-terminal domain"/>
    <property type="match status" value="1"/>
</dbReference>
<name>A0ABW4YMV7_9BACL</name>
<evidence type="ECO:0000256" key="11">
    <source>
        <dbReference type="ARBA" id="ARBA00029774"/>
    </source>
</evidence>
<evidence type="ECO:0000256" key="1">
    <source>
        <dbReference type="ARBA" id="ARBA00004496"/>
    </source>
</evidence>
<dbReference type="SUPFAM" id="SSF55821">
    <property type="entry name" value="YrdC/RibB"/>
    <property type="match status" value="1"/>
</dbReference>
<evidence type="ECO:0000256" key="2">
    <source>
        <dbReference type="ARBA" id="ARBA00007663"/>
    </source>
</evidence>
<comment type="subcellular location">
    <subcellularLocation>
        <location evidence="1 13">Cytoplasm</location>
    </subcellularLocation>
</comment>
<comment type="catalytic activity">
    <reaction evidence="12 13">
        <text>L-threonine + hydrogencarbonate + ATP = L-threonylcarbamoyladenylate + diphosphate + H2O</text>
        <dbReference type="Rhea" id="RHEA:36407"/>
        <dbReference type="ChEBI" id="CHEBI:15377"/>
        <dbReference type="ChEBI" id="CHEBI:17544"/>
        <dbReference type="ChEBI" id="CHEBI:30616"/>
        <dbReference type="ChEBI" id="CHEBI:33019"/>
        <dbReference type="ChEBI" id="CHEBI:57926"/>
        <dbReference type="ChEBI" id="CHEBI:73682"/>
        <dbReference type="EC" id="2.7.7.87"/>
    </reaction>
</comment>
<evidence type="ECO:0000256" key="9">
    <source>
        <dbReference type="ARBA" id="ARBA00022741"/>
    </source>
</evidence>
<dbReference type="InterPro" id="IPR010923">
    <property type="entry name" value="T(6)A37_SUA5"/>
</dbReference>
<gene>
    <name evidence="15" type="ORF">ACFSJH_15145</name>
</gene>
<dbReference type="InterPro" id="IPR005145">
    <property type="entry name" value="Sua5_C"/>
</dbReference>
<evidence type="ECO:0000313" key="16">
    <source>
        <dbReference type="Proteomes" id="UP001597362"/>
    </source>
</evidence>
<dbReference type="NCBIfam" id="TIGR00057">
    <property type="entry name" value="L-threonylcarbamoyladenylate synthase"/>
    <property type="match status" value="1"/>
</dbReference>
<dbReference type="Gene3D" id="3.90.870.10">
    <property type="entry name" value="DHBP synthase"/>
    <property type="match status" value="1"/>
</dbReference>
<comment type="similarity">
    <text evidence="2 13">Belongs to the SUA5 family.</text>
</comment>
<keyword evidence="10 13" id="KW-0067">ATP-binding</keyword>
<comment type="function">
    <text evidence="13">Required for the formation of a threonylcarbamoyl group on adenosine at position 37 (t(6)A37) in tRNAs that read codons beginning with adenine.</text>
</comment>
<protein>
    <recommendedName>
        <fullName evidence="4 13">Threonylcarbamoyl-AMP synthase</fullName>
        <shortName evidence="13">TC-AMP synthase</shortName>
        <ecNumber evidence="3 13">2.7.7.87</ecNumber>
    </recommendedName>
    <alternativeName>
        <fullName evidence="11 13">L-threonylcarbamoyladenylate synthase</fullName>
    </alternativeName>
</protein>
<evidence type="ECO:0000256" key="5">
    <source>
        <dbReference type="ARBA" id="ARBA00022490"/>
    </source>
</evidence>
<dbReference type="Pfam" id="PF01300">
    <property type="entry name" value="Sua5_yciO_yrdC"/>
    <property type="match status" value="1"/>
</dbReference>
<organism evidence="15 16">
    <name type="scientific">Paenibacillus yanchengensis</name>
    <dbReference type="NCBI Taxonomy" id="2035833"/>
    <lineage>
        <taxon>Bacteria</taxon>
        <taxon>Bacillati</taxon>
        <taxon>Bacillota</taxon>
        <taxon>Bacilli</taxon>
        <taxon>Bacillales</taxon>
        <taxon>Paenibacillaceae</taxon>
        <taxon>Paenibacillus</taxon>
    </lineage>
</organism>
<dbReference type="EMBL" id="JBHUHO010000033">
    <property type="protein sequence ID" value="MFD2117065.1"/>
    <property type="molecule type" value="Genomic_DNA"/>
</dbReference>
<keyword evidence="7 13" id="KW-0819">tRNA processing</keyword>
<keyword evidence="5 13" id="KW-0963">Cytoplasm</keyword>
<evidence type="ECO:0000256" key="10">
    <source>
        <dbReference type="ARBA" id="ARBA00022840"/>
    </source>
</evidence>
<dbReference type="InterPro" id="IPR038385">
    <property type="entry name" value="Sua5/YwlC_C"/>
</dbReference>
<dbReference type="GO" id="GO:0061710">
    <property type="term" value="F:L-threonylcarbamoyladenylate synthase"/>
    <property type="evidence" value="ECO:0007669"/>
    <property type="project" value="UniProtKB-EC"/>
</dbReference>
<dbReference type="InterPro" id="IPR050156">
    <property type="entry name" value="TC-AMP_synthase_SUA5"/>
</dbReference>
<comment type="caution">
    <text evidence="15">The sequence shown here is derived from an EMBL/GenBank/DDBJ whole genome shotgun (WGS) entry which is preliminary data.</text>
</comment>
<accession>A0ABW4YMV7</accession>
<sequence>MEETILWKIPTLSLQTQQAFVVDELREYVSDASEMICDGATVAFPTETVYGLGADARNSDAVAQIFAAKGRPADNPLIVHIASQEQLGSFVMGVNEWEQQLIDQFWPGPLTLILPVKADALSPLVTAGLTTVGVRIPEHPVALALLAECNVPVAAPSANRSGKPSPTQAKHVWEDLHGRINGIVDGGAANVGVESTVVEVVDDMLYILRPGGITSEQLQAALPQAKIRFSKQSDKDAPKSPGVKYAHYAPNGQLQLVTGATSEEVVAFINKSVVQARKHGEKTAVLAYSEMLPFYKADRCFDIGARNNPEQGAQQLYDVLRQCDAQGIDRIWAEYPPEGGLHEALRNRLFKAAAAHLIDLS</sequence>
<evidence type="ECO:0000256" key="8">
    <source>
        <dbReference type="ARBA" id="ARBA00022695"/>
    </source>
</evidence>
<keyword evidence="16" id="KW-1185">Reference proteome</keyword>
<dbReference type="PIRSF" id="PIRSF004930">
    <property type="entry name" value="Tln_factor_SUA5"/>
    <property type="match status" value="1"/>
</dbReference>
<dbReference type="RefSeq" id="WP_377773941.1">
    <property type="nucleotide sequence ID" value="NZ_JBHUHO010000033.1"/>
</dbReference>
<evidence type="ECO:0000256" key="6">
    <source>
        <dbReference type="ARBA" id="ARBA00022679"/>
    </source>
</evidence>
<dbReference type="PANTHER" id="PTHR17490">
    <property type="entry name" value="SUA5"/>
    <property type="match status" value="1"/>
</dbReference>
<evidence type="ECO:0000313" key="15">
    <source>
        <dbReference type="EMBL" id="MFD2117065.1"/>
    </source>
</evidence>
<dbReference type="PROSITE" id="PS51163">
    <property type="entry name" value="YRDC"/>
    <property type="match status" value="1"/>
</dbReference>
<keyword evidence="6 13" id="KW-0808">Transferase</keyword>
<keyword evidence="9 13" id="KW-0547">Nucleotide-binding</keyword>
<dbReference type="PANTHER" id="PTHR17490:SF16">
    <property type="entry name" value="THREONYLCARBAMOYL-AMP SYNTHASE"/>
    <property type="match status" value="1"/>
</dbReference>
<evidence type="ECO:0000256" key="3">
    <source>
        <dbReference type="ARBA" id="ARBA00012584"/>
    </source>
</evidence>
<dbReference type="EC" id="2.7.7.87" evidence="3 13"/>
<evidence type="ECO:0000256" key="4">
    <source>
        <dbReference type="ARBA" id="ARBA00015492"/>
    </source>
</evidence>
<dbReference type="Pfam" id="PF03481">
    <property type="entry name" value="Sua5_C"/>
    <property type="match status" value="1"/>
</dbReference>
<evidence type="ECO:0000259" key="14">
    <source>
        <dbReference type="PROSITE" id="PS51163"/>
    </source>
</evidence>
<evidence type="ECO:0000256" key="13">
    <source>
        <dbReference type="PIRNR" id="PIRNR004930"/>
    </source>
</evidence>
<proteinExistence type="inferred from homology"/>
<dbReference type="InterPro" id="IPR006070">
    <property type="entry name" value="Sua5-like_dom"/>
</dbReference>
<dbReference type="Proteomes" id="UP001597362">
    <property type="component" value="Unassembled WGS sequence"/>
</dbReference>
<evidence type="ECO:0000256" key="7">
    <source>
        <dbReference type="ARBA" id="ARBA00022694"/>
    </source>
</evidence>
<keyword evidence="8 13" id="KW-0548">Nucleotidyltransferase</keyword>
<dbReference type="InterPro" id="IPR017945">
    <property type="entry name" value="DHBP_synth_RibB-like_a/b_dom"/>
</dbReference>
<reference evidence="16" key="1">
    <citation type="journal article" date="2019" name="Int. J. Syst. Evol. Microbiol.">
        <title>The Global Catalogue of Microorganisms (GCM) 10K type strain sequencing project: providing services to taxonomists for standard genome sequencing and annotation.</title>
        <authorList>
            <consortium name="The Broad Institute Genomics Platform"/>
            <consortium name="The Broad Institute Genome Sequencing Center for Infectious Disease"/>
            <person name="Wu L."/>
            <person name="Ma J."/>
        </authorList>
    </citation>
    <scope>NUCLEOTIDE SEQUENCE [LARGE SCALE GENOMIC DNA]</scope>
    <source>
        <strain evidence="16">GH52</strain>
    </source>
</reference>
<evidence type="ECO:0000256" key="12">
    <source>
        <dbReference type="ARBA" id="ARBA00048366"/>
    </source>
</evidence>